<protein>
    <submittedName>
        <fullName evidence="1">DUF3520 domain-containing protein</fullName>
    </submittedName>
</protein>
<dbReference type="InterPro" id="IPR022156">
    <property type="entry name" value="Uncharacterised_YfbK_N"/>
</dbReference>
<dbReference type="InterPro" id="IPR021908">
    <property type="entry name" value="YfbK_C"/>
</dbReference>
<dbReference type="Proteomes" id="UP000326380">
    <property type="component" value="Unassembled WGS sequence"/>
</dbReference>
<keyword evidence="2" id="KW-1185">Reference proteome</keyword>
<dbReference type="Pfam" id="PF12450">
    <property type="entry name" value="vWF_A"/>
    <property type="match status" value="1"/>
</dbReference>
<evidence type="ECO:0000313" key="1">
    <source>
        <dbReference type="EMBL" id="KAA9333087.1"/>
    </source>
</evidence>
<dbReference type="InterPro" id="IPR002035">
    <property type="entry name" value="VWF_A"/>
</dbReference>
<dbReference type="RefSeq" id="WP_151078508.1">
    <property type="nucleotide sequence ID" value="NZ_CP047647.1"/>
</dbReference>
<gene>
    <name evidence="1" type="ORF">F0P96_08885</name>
</gene>
<dbReference type="Pfam" id="PF00092">
    <property type="entry name" value="VWA"/>
    <property type="match status" value="1"/>
</dbReference>
<dbReference type="EMBL" id="VTWU01000003">
    <property type="protein sequence ID" value="KAA9333087.1"/>
    <property type="molecule type" value="Genomic_DNA"/>
</dbReference>
<dbReference type="Pfam" id="PF12034">
    <property type="entry name" value="YfbK_C"/>
    <property type="match status" value="1"/>
</dbReference>
<dbReference type="Gene3D" id="3.40.50.410">
    <property type="entry name" value="von Willebrand factor, type A domain"/>
    <property type="match status" value="1"/>
</dbReference>
<dbReference type="InterPro" id="IPR051266">
    <property type="entry name" value="CLCR"/>
</dbReference>
<dbReference type="CDD" id="cd01465">
    <property type="entry name" value="vWA_subgroup"/>
    <property type="match status" value="1"/>
</dbReference>
<sequence length="668" mass="71332">MLFPARVFATGRLLLLAALLPACARQSSSSVSAGPEHAAPALASSPPTDSLGVVGRVFDASTGQGLPGVTVLVKGTSTGVSTSTDGGYHLTLPTGMKQGALQVNSIGYVTKELPFRAGQRIDIRLATDTKQLSEVVVTGRVSGVQASRPSGPPLFKSKAEREAKRAGAPTISYDQVQSAPPAYYVQPAQPENRESYAHVAENGFQLVSKEPLSTFSIDVDAASYSNVRRYLMQEAQLPPADAVRTEELINYFKYQYPQPAADAPAGLHAELAQCPWAPKHQLVLIGVQGRTVPTAQLPPANLVFLVDVSGSMQSPDKLPLVKASLRQLVQEMRPQDRVSMVVYAGAAGLVLPPTPGTQRADILAALDRLEAGGSTAGGAGLRLAYATARQHFLKEGNNRVVLCSDGDFNVGESSDDAMEHLIEQERESGVFLSVLGFGTGNLQDSKMERLADKGNGNYAYIDHLAEGRRVLVQQFGGTLFTLAKDLKLQVEFNPARVQAYRLIGYENRLLAAEDFNNDRKDAGELGAGQQVTALYEVVPVGAPAVIDPLKYQSTAQATPRPATSEWLTVKMRYKQPQGHASLLISRPLGGDGRLLSEASENLRWAAAVAQFGQVLHHSAQPGTGTYDSILQLARAARGRDDDGYRAECIRLMETAAGLTPGAGSLGRR</sequence>
<dbReference type="SMART" id="SM00327">
    <property type="entry name" value="VWA"/>
    <property type="match status" value="1"/>
</dbReference>
<dbReference type="AlphaFoldDB" id="A0A7L4ZYE4"/>
<dbReference type="PANTHER" id="PTHR10579:SF43">
    <property type="entry name" value="ZINC FINGER (C3HC4-TYPE RING FINGER) FAMILY PROTEIN"/>
    <property type="match status" value="1"/>
</dbReference>
<dbReference type="SUPFAM" id="SSF49464">
    <property type="entry name" value="Carboxypeptidase regulatory domain-like"/>
    <property type="match status" value="1"/>
</dbReference>
<proteinExistence type="predicted"/>
<dbReference type="Pfam" id="PF13715">
    <property type="entry name" value="CarbopepD_reg_2"/>
    <property type="match status" value="1"/>
</dbReference>
<dbReference type="InterPro" id="IPR008969">
    <property type="entry name" value="CarboxyPept-like_regulatory"/>
</dbReference>
<dbReference type="InterPro" id="IPR036465">
    <property type="entry name" value="vWFA_dom_sf"/>
</dbReference>
<dbReference type="PANTHER" id="PTHR10579">
    <property type="entry name" value="CALCIUM-ACTIVATED CHLORIDE CHANNEL REGULATOR"/>
    <property type="match status" value="1"/>
</dbReference>
<accession>A0A7L4ZYE4</accession>
<name>A0A7L4ZYE4_9BACT</name>
<dbReference type="PROSITE" id="PS50234">
    <property type="entry name" value="VWFA"/>
    <property type="match status" value="1"/>
</dbReference>
<comment type="caution">
    <text evidence="1">The sequence shown here is derived from an EMBL/GenBank/DDBJ whole genome shotgun (WGS) entry which is preliminary data.</text>
</comment>
<organism evidence="1 2">
    <name type="scientific">Hymenobacter busanensis</name>
    <dbReference type="NCBI Taxonomy" id="2607656"/>
    <lineage>
        <taxon>Bacteria</taxon>
        <taxon>Pseudomonadati</taxon>
        <taxon>Bacteroidota</taxon>
        <taxon>Cytophagia</taxon>
        <taxon>Cytophagales</taxon>
        <taxon>Hymenobacteraceae</taxon>
        <taxon>Hymenobacter</taxon>
    </lineage>
</organism>
<dbReference type="Gene3D" id="2.60.40.1120">
    <property type="entry name" value="Carboxypeptidase-like, regulatory domain"/>
    <property type="match status" value="1"/>
</dbReference>
<dbReference type="SUPFAM" id="SSF53300">
    <property type="entry name" value="vWA-like"/>
    <property type="match status" value="1"/>
</dbReference>
<reference evidence="1 2" key="1">
    <citation type="submission" date="2019-09" db="EMBL/GenBank/DDBJ databases">
        <title>Genome sequence of Hymenobacter sp. M3.</title>
        <authorList>
            <person name="Srinivasan S."/>
        </authorList>
    </citation>
    <scope>NUCLEOTIDE SEQUENCE [LARGE SCALE GENOMIC DNA]</scope>
    <source>
        <strain evidence="1 2">M3</strain>
    </source>
</reference>
<evidence type="ECO:0000313" key="2">
    <source>
        <dbReference type="Proteomes" id="UP000326380"/>
    </source>
</evidence>